<accession>A0A3D9BHD1</accession>
<organism evidence="2 3">
    <name type="scientific">Candidatus Chryseobacterium massiliense</name>
    <dbReference type="NCBI Taxonomy" id="204089"/>
    <lineage>
        <taxon>Bacteria</taxon>
        <taxon>Pseudomonadati</taxon>
        <taxon>Bacteroidota</taxon>
        <taxon>Flavobacteriia</taxon>
        <taxon>Flavobacteriales</taxon>
        <taxon>Weeksellaceae</taxon>
        <taxon>Chryseobacterium group</taxon>
        <taxon>Chryseobacterium</taxon>
    </lineage>
</organism>
<dbReference type="PANTHER" id="PTHR41339:SF1">
    <property type="entry name" value="SECRETED PROTEIN"/>
    <property type="match status" value="1"/>
</dbReference>
<evidence type="ECO:0000313" key="2">
    <source>
        <dbReference type="EMBL" id="REC52953.1"/>
    </source>
</evidence>
<gene>
    <name evidence="2" type="ORF">DRF68_01650</name>
</gene>
<proteinExistence type="predicted"/>
<dbReference type="AlphaFoldDB" id="A0A3D9BHD1"/>
<evidence type="ECO:0000313" key="3">
    <source>
        <dbReference type="Proteomes" id="UP000256924"/>
    </source>
</evidence>
<feature type="signal peptide" evidence="1">
    <location>
        <begin position="1"/>
        <end position="23"/>
    </location>
</feature>
<dbReference type="InterPro" id="IPR011050">
    <property type="entry name" value="Pectin_lyase_fold/virulence"/>
</dbReference>
<dbReference type="SUPFAM" id="SSF51126">
    <property type="entry name" value="Pectin lyase-like"/>
    <property type="match status" value="1"/>
</dbReference>
<evidence type="ECO:0008006" key="4">
    <source>
        <dbReference type="Google" id="ProtNLM"/>
    </source>
</evidence>
<dbReference type="Proteomes" id="UP000256924">
    <property type="component" value="Unassembled WGS sequence"/>
</dbReference>
<comment type="caution">
    <text evidence="2">The sequence shown here is derived from an EMBL/GenBank/DDBJ whole genome shotgun (WGS) entry which is preliminary data.</text>
</comment>
<evidence type="ECO:0000256" key="1">
    <source>
        <dbReference type="SAM" id="SignalP"/>
    </source>
</evidence>
<keyword evidence="1" id="KW-0732">Signal</keyword>
<dbReference type="EMBL" id="QNVU01000002">
    <property type="protein sequence ID" value="REC52953.1"/>
    <property type="molecule type" value="Genomic_DNA"/>
</dbReference>
<sequence>MMKNRFQHILAAFIISTSLVVHSCNKEDEDVATIPVVGIAKDPSNFKGEVTSGQVVTLDATKVYVLNGAVTVKNGGKLVIPAGTRIVATAGAASYVLVEQGGQLFANGTFNSPVSFRSSTETSGSWGGVVICGKAPVNTGTTNASEILNSAYGGTSATDNSGSLTYVKIENAGVSFSTNVKFNGLSLFGVGSDTKVENIALINSAEDGIQMYGGTVNLSNIVSIGNEDDAFVWTDGWIGTATNIFTKRKTNGSGNAAIKGLNNASNPAATPVSSPTVKNVTLLGGTSGESKAIRLYSGTYASFENVVVSNWTNGFSIESDPTVTYINGQSKIKDAFFDTNVTNKVTATSTSGSSVTLLSNTYNEKTDAIGAGNKLGNPAWAIGWSSLQ</sequence>
<dbReference type="PANTHER" id="PTHR41339">
    <property type="entry name" value="LIPL48"/>
    <property type="match status" value="1"/>
</dbReference>
<protein>
    <recommendedName>
        <fullName evidence="4">Multidrug transporter</fullName>
    </recommendedName>
</protein>
<keyword evidence="3" id="KW-1185">Reference proteome</keyword>
<reference evidence="2 3" key="1">
    <citation type="journal article" date="2004" name="Emerg. Infect. Dis.">
        <title>Amoebae-resisting bacteria isolated from human nasal swabs by amoebal coculture.</title>
        <authorList>
            <person name="Greub G."/>
            <person name="La Scola B."/>
            <person name="Raoult D."/>
        </authorList>
    </citation>
    <scope>NUCLEOTIDE SEQUENCE [LARGE SCALE GENOMIC DNA]</scope>
    <source>
        <strain evidence="2 3">CCUG 51329</strain>
    </source>
</reference>
<name>A0A3D9BHD1_9FLAO</name>
<feature type="chain" id="PRO_5017551483" description="Multidrug transporter" evidence="1">
    <location>
        <begin position="24"/>
        <end position="388"/>
    </location>
</feature>